<dbReference type="EMBL" id="JH930469">
    <property type="protein sequence ID" value="EKM58809.1"/>
    <property type="molecule type" value="Genomic_DNA"/>
</dbReference>
<dbReference type="Proteomes" id="UP000008370">
    <property type="component" value="Unassembled WGS sequence"/>
</dbReference>
<dbReference type="PANTHER" id="PTHR31912:SF34">
    <property type="entry name" value="NOTOCHORD-RELATED PROTEIN"/>
    <property type="match status" value="1"/>
</dbReference>
<dbReference type="HOGENOM" id="CLU_004591_2_0_1"/>
<sequence length="882" mass="99030">MAQTIHLCAVNIVQAGIPDGQGGGAEEARMWESFDADADCFTFGTRQGPEALAARAEHHWERELRDFELSEDWARESAEDDWLAEILGDIKLNDGQNEGPVFENMSADTSSSNRQWAPYDSRTMFLLDLLGNLPRLPVSDSLMRVFLWILKETEPDGPVSEIWHGLKWRQEMDPDALSPMWDAGSGRHYYVNELAELHDGQLVIPIRWFIRHSQVHADAFLVIVNAEGIASVRDSEEIIVAANDLSKNFLELDDRLSAAWDEHAQSWGYGKKMPNPLCNIAQGDPLYTSYIDYFGDDVSGNRSKFWNKHWNAYITHRNLPRKMLQQEFHMHFILTSPHASITEQFGKFKEAVESTHTKPVQVRNGLNGQTVRFRVYVNAEPSDNPMQSETSAHIGGGGNLFCHKCDTGGTDKHKESDCGFESLFNPGTPCTKDDIVLALKQQVNTACHGVAQHVKDLQTKTGVKDAYTQHWIDNTLERARSMKKSSPSRLKESIQEELTQWVSDNWSTILTPFYTMPGFDLTKDMPIKILHTILLGLATDVNGLSIPAIRAGYILQYANSLIGRQLKTIAQTIVFHVRDLVLPLYFQLWVAVGELSALLWHSEIHNMDKYLDDLDIAIANVLDLFAEIDPSKIVQKIKIHLQTHDRYDILQFGPLVGLSTEVFESSNAVFWYCLIHSNHRAPSRDIALQLAAQESLKHCITGGYWPTDSADSPNAWTNAGLGIRDYLTNQPILQRLLGWTSHTAQIPGSALSVPLKRGQKTRPTCSLSQTKAASAGNIGSFSDSRSSQWAEGRSFVSQSKEVCTNGTWVFARSPSDNNQSVIGRVAEILIEAENSTRTLIVLEQFKVAVMRHETFKMPYLVSSFGESYLILAAKVRGYNIIQ</sequence>
<dbReference type="AlphaFoldDB" id="K5WIA5"/>
<organism evidence="1 2">
    <name type="scientific">Phanerochaete carnosa (strain HHB-10118-sp)</name>
    <name type="common">White-rot fungus</name>
    <name type="synonym">Peniophora carnosa</name>
    <dbReference type="NCBI Taxonomy" id="650164"/>
    <lineage>
        <taxon>Eukaryota</taxon>
        <taxon>Fungi</taxon>
        <taxon>Dikarya</taxon>
        <taxon>Basidiomycota</taxon>
        <taxon>Agaricomycotina</taxon>
        <taxon>Agaricomycetes</taxon>
        <taxon>Polyporales</taxon>
        <taxon>Phanerochaetaceae</taxon>
        <taxon>Phanerochaete</taxon>
    </lineage>
</organism>
<proteinExistence type="predicted"/>
<evidence type="ECO:0000313" key="2">
    <source>
        <dbReference type="Proteomes" id="UP000008370"/>
    </source>
</evidence>
<dbReference type="STRING" id="650164.K5WIA5"/>
<protein>
    <submittedName>
        <fullName evidence="1">Uncharacterized protein</fullName>
    </submittedName>
</protein>
<dbReference type="GeneID" id="18912328"/>
<keyword evidence="2" id="KW-1185">Reference proteome</keyword>
<dbReference type="KEGG" id="pco:PHACADRAFT_205059"/>
<dbReference type="OrthoDB" id="2791548at2759"/>
<dbReference type="InParanoid" id="K5WIA5"/>
<evidence type="ECO:0000313" key="1">
    <source>
        <dbReference type="EMBL" id="EKM58809.1"/>
    </source>
</evidence>
<name>K5WIA5_PHACS</name>
<accession>K5WIA5</accession>
<dbReference type="RefSeq" id="XP_007391401.1">
    <property type="nucleotide sequence ID" value="XM_007391339.1"/>
</dbReference>
<reference evidence="1 2" key="1">
    <citation type="journal article" date="2012" name="BMC Genomics">
        <title>Comparative genomics of the white-rot fungi, Phanerochaete carnosa and P. chrysosporium, to elucidate the genetic basis of the distinct wood types they colonize.</title>
        <authorList>
            <person name="Suzuki H."/>
            <person name="MacDonald J."/>
            <person name="Syed K."/>
            <person name="Salamov A."/>
            <person name="Hori C."/>
            <person name="Aerts A."/>
            <person name="Henrissat B."/>
            <person name="Wiebenga A."/>
            <person name="vanKuyk P.A."/>
            <person name="Barry K."/>
            <person name="Lindquist E."/>
            <person name="LaButti K."/>
            <person name="Lapidus A."/>
            <person name="Lucas S."/>
            <person name="Coutinho P."/>
            <person name="Gong Y."/>
            <person name="Samejima M."/>
            <person name="Mahadevan R."/>
            <person name="Abou-Zaid M."/>
            <person name="de Vries R.P."/>
            <person name="Igarashi K."/>
            <person name="Yadav J.S."/>
            <person name="Grigoriev I.V."/>
            <person name="Master E.R."/>
        </authorList>
    </citation>
    <scope>NUCLEOTIDE SEQUENCE [LARGE SCALE GENOMIC DNA]</scope>
    <source>
        <strain evidence="1 2">HHB-10118-sp</strain>
    </source>
</reference>
<gene>
    <name evidence="1" type="ORF">PHACADRAFT_205059</name>
</gene>
<dbReference type="PANTHER" id="PTHR31912">
    <property type="entry name" value="IP13529P"/>
    <property type="match status" value="1"/>
</dbReference>